<reference evidence="2 3" key="1">
    <citation type="submission" date="2016-05" db="EMBL/GenBank/DDBJ databases">
        <title>A degradative enzymes factory behind the ericoid mycorrhizal symbiosis.</title>
        <authorList>
            <consortium name="DOE Joint Genome Institute"/>
            <person name="Martino E."/>
            <person name="Morin E."/>
            <person name="Grelet G."/>
            <person name="Kuo A."/>
            <person name="Kohler A."/>
            <person name="Daghino S."/>
            <person name="Barry K."/>
            <person name="Choi C."/>
            <person name="Cichocki N."/>
            <person name="Clum A."/>
            <person name="Copeland A."/>
            <person name="Hainaut M."/>
            <person name="Haridas S."/>
            <person name="Labutti K."/>
            <person name="Lindquist E."/>
            <person name="Lipzen A."/>
            <person name="Khouja H.-R."/>
            <person name="Murat C."/>
            <person name="Ohm R."/>
            <person name="Olson A."/>
            <person name="Spatafora J."/>
            <person name="Veneault-Fourrey C."/>
            <person name="Henrissat B."/>
            <person name="Grigoriev I."/>
            <person name="Martin F."/>
            <person name="Perotto S."/>
        </authorList>
    </citation>
    <scope>NUCLEOTIDE SEQUENCE [LARGE SCALE GENOMIC DNA]</scope>
    <source>
        <strain evidence="2 3">UAMH 7357</strain>
    </source>
</reference>
<evidence type="ECO:0000313" key="3">
    <source>
        <dbReference type="Proteomes" id="UP000235672"/>
    </source>
</evidence>
<gene>
    <name evidence="2" type="ORF">NA56DRAFT_550813</name>
</gene>
<dbReference type="STRING" id="1745343.A0A2J6PMF1"/>
<dbReference type="Pfam" id="PF06985">
    <property type="entry name" value="HET"/>
    <property type="match status" value="1"/>
</dbReference>
<dbReference type="AlphaFoldDB" id="A0A2J6PMF1"/>
<evidence type="ECO:0000313" key="2">
    <source>
        <dbReference type="EMBL" id="PMD15205.1"/>
    </source>
</evidence>
<feature type="domain" description="Heterokaryon incompatibility" evidence="1">
    <location>
        <begin position="37"/>
        <end position="124"/>
    </location>
</feature>
<feature type="non-terminal residue" evidence="2">
    <location>
        <position position="128"/>
    </location>
</feature>
<evidence type="ECO:0000259" key="1">
    <source>
        <dbReference type="Pfam" id="PF06985"/>
    </source>
</evidence>
<dbReference type="PANTHER" id="PTHR24148:SF77">
    <property type="entry name" value="HETEROKARYON INCOMPATIBILITY DOMAIN-CONTAINING PROTEIN"/>
    <property type="match status" value="1"/>
</dbReference>
<dbReference type="PANTHER" id="PTHR24148">
    <property type="entry name" value="ANKYRIN REPEAT DOMAIN-CONTAINING PROTEIN 39 HOMOLOG-RELATED"/>
    <property type="match status" value="1"/>
</dbReference>
<proteinExistence type="predicted"/>
<dbReference type="Proteomes" id="UP000235672">
    <property type="component" value="Unassembled WGS sequence"/>
</dbReference>
<dbReference type="OrthoDB" id="2157530at2759"/>
<feature type="non-terminal residue" evidence="2">
    <location>
        <position position="1"/>
    </location>
</feature>
<sequence>SSKSEIRIIILKPSTVSMPLECTLQHVSNANKSRASYKALSYTWGPPEPTKILLRNGIQIQVRENLWQALHHVRQESSSLRLWVDALCINQEDIPERNEQVSRMGTLYNQAEEVLVWLGPEKDGSDIA</sequence>
<protein>
    <recommendedName>
        <fullName evidence="1">Heterokaryon incompatibility domain-containing protein</fullName>
    </recommendedName>
</protein>
<keyword evidence="3" id="KW-1185">Reference proteome</keyword>
<dbReference type="InterPro" id="IPR052895">
    <property type="entry name" value="HetReg/Transcr_Mod"/>
</dbReference>
<dbReference type="EMBL" id="KZ613515">
    <property type="protein sequence ID" value="PMD15205.1"/>
    <property type="molecule type" value="Genomic_DNA"/>
</dbReference>
<dbReference type="InterPro" id="IPR010730">
    <property type="entry name" value="HET"/>
</dbReference>
<organism evidence="2 3">
    <name type="scientific">Hyaloscypha hepaticicola</name>
    <dbReference type="NCBI Taxonomy" id="2082293"/>
    <lineage>
        <taxon>Eukaryota</taxon>
        <taxon>Fungi</taxon>
        <taxon>Dikarya</taxon>
        <taxon>Ascomycota</taxon>
        <taxon>Pezizomycotina</taxon>
        <taxon>Leotiomycetes</taxon>
        <taxon>Helotiales</taxon>
        <taxon>Hyaloscyphaceae</taxon>
        <taxon>Hyaloscypha</taxon>
    </lineage>
</organism>
<accession>A0A2J6PMF1</accession>
<name>A0A2J6PMF1_9HELO</name>